<dbReference type="EMBL" id="LAZR01049934">
    <property type="protein sequence ID" value="KKK88479.1"/>
    <property type="molecule type" value="Genomic_DNA"/>
</dbReference>
<gene>
    <name evidence="2" type="ORF">LCGC14_2742780</name>
</gene>
<keyword evidence="1" id="KW-0812">Transmembrane</keyword>
<protein>
    <submittedName>
        <fullName evidence="2">Uncharacterized protein</fullName>
    </submittedName>
</protein>
<evidence type="ECO:0000256" key="1">
    <source>
        <dbReference type="SAM" id="Phobius"/>
    </source>
</evidence>
<proteinExistence type="predicted"/>
<evidence type="ECO:0000313" key="2">
    <source>
        <dbReference type="EMBL" id="KKK88479.1"/>
    </source>
</evidence>
<dbReference type="AlphaFoldDB" id="A0A0F9BCX1"/>
<feature type="transmembrane region" description="Helical" evidence="1">
    <location>
        <begin position="13"/>
        <end position="35"/>
    </location>
</feature>
<reference evidence="2" key="1">
    <citation type="journal article" date="2015" name="Nature">
        <title>Complex archaea that bridge the gap between prokaryotes and eukaryotes.</title>
        <authorList>
            <person name="Spang A."/>
            <person name="Saw J.H."/>
            <person name="Jorgensen S.L."/>
            <person name="Zaremba-Niedzwiedzka K."/>
            <person name="Martijn J."/>
            <person name="Lind A.E."/>
            <person name="van Eijk R."/>
            <person name="Schleper C."/>
            <person name="Guy L."/>
            <person name="Ettema T.J."/>
        </authorList>
    </citation>
    <scope>NUCLEOTIDE SEQUENCE</scope>
</reference>
<sequence length="39" mass="4114">MTDKAIGPPDNRLLIYSLAAAVVVAFGIGLFYGVWACSI</sequence>
<keyword evidence="1" id="KW-0472">Membrane</keyword>
<keyword evidence="1" id="KW-1133">Transmembrane helix</keyword>
<accession>A0A0F9BCX1</accession>
<name>A0A0F9BCX1_9ZZZZ</name>
<comment type="caution">
    <text evidence="2">The sequence shown here is derived from an EMBL/GenBank/DDBJ whole genome shotgun (WGS) entry which is preliminary data.</text>
</comment>
<organism evidence="2">
    <name type="scientific">marine sediment metagenome</name>
    <dbReference type="NCBI Taxonomy" id="412755"/>
    <lineage>
        <taxon>unclassified sequences</taxon>
        <taxon>metagenomes</taxon>
        <taxon>ecological metagenomes</taxon>
    </lineage>
</organism>